<keyword evidence="1" id="KW-1133">Transmembrane helix</keyword>
<proteinExistence type="predicted"/>
<dbReference type="OrthoDB" id="7933419at2"/>
<dbReference type="Proteomes" id="UP000005952">
    <property type="component" value="Chromosome"/>
</dbReference>
<evidence type="ECO:0000313" key="3">
    <source>
        <dbReference type="Proteomes" id="UP000005952"/>
    </source>
</evidence>
<evidence type="ECO:0000256" key="1">
    <source>
        <dbReference type="SAM" id="Phobius"/>
    </source>
</evidence>
<evidence type="ECO:0000313" key="2">
    <source>
        <dbReference type="EMBL" id="AGK58886.1"/>
    </source>
</evidence>
<feature type="transmembrane region" description="Helical" evidence="1">
    <location>
        <begin position="56"/>
        <end position="79"/>
    </location>
</feature>
<reference evidence="2 3" key="1">
    <citation type="journal article" date="2013" name="Genome Announc.">
        <title>Genome sequences for three denitrifying bacterial strains isolated from a uranium- and nitrate-contaminated subsurface environment.</title>
        <authorList>
            <person name="Venkatramanan R."/>
            <person name="Prakash O."/>
            <person name="Woyke T."/>
            <person name="Chain P."/>
            <person name="Goodwin L.A."/>
            <person name="Watson D."/>
            <person name="Brooks S."/>
            <person name="Kostka J.E."/>
            <person name="Green S.J."/>
        </authorList>
    </citation>
    <scope>NUCLEOTIDE SEQUENCE [LARGE SCALE GENOMIC DNA]</scope>
    <source>
        <strain evidence="2 3">1NES1</strain>
    </source>
</reference>
<dbReference type="HOGENOM" id="CLU_182177_0_0_5"/>
<dbReference type="KEGG" id="hdt:HYPDE_36073"/>
<feature type="transmembrane region" description="Helical" evidence="1">
    <location>
        <begin position="25"/>
        <end position="50"/>
    </location>
</feature>
<protein>
    <submittedName>
        <fullName evidence="2">Integral membrane ion antiporter</fullName>
    </submittedName>
</protein>
<dbReference type="EMBL" id="CP005587">
    <property type="protein sequence ID" value="AGK58886.1"/>
    <property type="molecule type" value="Genomic_DNA"/>
</dbReference>
<dbReference type="AlphaFoldDB" id="N0BEE6"/>
<gene>
    <name evidence="2" type="ORF">HYPDE_36073</name>
</gene>
<keyword evidence="1" id="KW-0472">Membrane</keyword>
<accession>N0BEE6</accession>
<name>N0BEE6_9HYPH</name>
<organism evidence="2 3">
    <name type="scientific">Hyphomicrobium denitrificans 1NES1</name>
    <dbReference type="NCBI Taxonomy" id="670307"/>
    <lineage>
        <taxon>Bacteria</taxon>
        <taxon>Pseudomonadati</taxon>
        <taxon>Pseudomonadota</taxon>
        <taxon>Alphaproteobacteria</taxon>
        <taxon>Hyphomicrobiales</taxon>
        <taxon>Hyphomicrobiaceae</taxon>
        <taxon>Hyphomicrobium</taxon>
    </lineage>
</organism>
<sequence length="83" mass="8925">MRAAVTTAVARFVPEKRQRVRGAQLVGLAIAAIVPAIIWCVLIDAVAMWISGPLSLQTILITGIAIALFLAVICAPLILRYRD</sequence>
<keyword evidence="3" id="KW-1185">Reference proteome</keyword>
<keyword evidence="1" id="KW-0812">Transmembrane</keyword>